<dbReference type="PANTHER" id="PTHR12110">
    <property type="entry name" value="HYDROXYPYRUVATE ISOMERASE"/>
    <property type="match status" value="1"/>
</dbReference>
<keyword evidence="3" id="KW-1185">Reference proteome</keyword>
<dbReference type="RefSeq" id="WP_179769457.1">
    <property type="nucleotide sequence ID" value="NZ_JACCFO010000001.1"/>
</dbReference>
<dbReference type="Pfam" id="PF01261">
    <property type="entry name" value="AP_endonuc_2"/>
    <property type="match status" value="1"/>
</dbReference>
<dbReference type="EMBL" id="JACCFO010000001">
    <property type="protein sequence ID" value="NYI98278.1"/>
    <property type="molecule type" value="Genomic_DNA"/>
</dbReference>
<evidence type="ECO:0000313" key="3">
    <source>
        <dbReference type="Proteomes" id="UP000575985"/>
    </source>
</evidence>
<sequence length="292" mass="30003">MSGAPAGRWAGCLNPATVTGAPLPQVIALAARSGLDFVEASIQQVLALGPARVGDLLAEHGVGIAAASGVLPAGPVLPAPLLTRDPQTFDGLTDRLAAMAAVGCPVATVLLNPATDTPYPAAHDRAVARLQMLTRAAAEHGITLAVEAVGAPRGHGPALSGRHPFVTALPHLARLLDAVAAPNAGVCLDAFHWAATGADPAHITRLGHRITHVQVADAPHRIPRGRWEDQMRLFPGDGALDWAAFTAALAAAGYTGPLSVELFNPHLRALPEQEIADRAAAAVHRIAREVAG</sequence>
<dbReference type="SUPFAM" id="SSF51658">
    <property type="entry name" value="Xylose isomerase-like"/>
    <property type="match status" value="1"/>
</dbReference>
<evidence type="ECO:0000259" key="1">
    <source>
        <dbReference type="Pfam" id="PF01261"/>
    </source>
</evidence>
<feature type="domain" description="Xylose isomerase-like TIM barrel" evidence="1">
    <location>
        <begin position="27"/>
        <end position="279"/>
    </location>
</feature>
<keyword evidence="2" id="KW-0413">Isomerase</keyword>
<dbReference type="PANTHER" id="PTHR12110:SF21">
    <property type="entry name" value="XYLOSE ISOMERASE-LIKE TIM BARREL DOMAIN-CONTAINING PROTEIN"/>
    <property type="match status" value="1"/>
</dbReference>
<proteinExistence type="predicted"/>
<dbReference type="Gene3D" id="3.20.20.150">
    <property type="entry name" value="Divalent-metal-dependent TIM barrel enzymes"/>
    <property type="match status" value="1"/>
</dbReference>
<dbReference type="AlphaFoldDB" id="A0A853BSB5"/>
<dbReference type="GO" id="GO:0016853">
    <property type="term" value="F:isomerase activity"/>
    <property type="evidence" value="ECO:0007669"/>
    <property type="project" value="UniProtKB-KW"/>
</dbReference>
<comment type="caution">
    <text evidence="2">The sequence shown here is derived from an EMBL/GenBank/DDBJ whole genome shotgun (WGS) entry which is preliminary data.</text>
</comment>
<name>A0A853BSB5_9ACTN</name>
<accession>A0A853BSB5</accession>
<organism evidence="2 3">
    <name type="scientific">Streptomonospora nanhaiensis</name>
    <dbReference type="NCBI Taxonomy" id="1323731"/>
    <lineage>
        <taxon>Bacteria</taxon>
        <taxon>Bacillati</taxon>
        <taxon>Actinomycetota</taxon>
        <taxon>Actinomycetes</taxon>
        <taxon>Streptosporangiales</taxon>
        <taxon>Nocardiopsidaceae</taxon>
        <taxon>Streptomonospora</taxon>
    </lineage>
</organism>
<reference evidence="2 3" key="1">
    <citation type="submission" date="2020-07" db="EMBL/GenBank/DDBJ databases">
        <title>Sequencing the genomes of 1000 actinobacteria strains.</title>
        <authorList>
            <person name="Klenk H.-P."/>
        </authorList>
    </citation>
    <scope>NUCLEOTIDE SEQUENCE [LARGE SCALE GENOMIC DNA]</scope>
    <source>
        <strain evidence="2 3">DSM 45927</strain>
    </source>
</reference>
<dbReference type="Proteomes" id="UP000575985">
    <property type="component" value="Unassembled WGS sequence"/>
</dbReference>
<gene>
    <name evidence="2" type="ORF">HNR12_004555</name>
</gene>
<dbReference type="InterPro" id="IPR013022">
    <property type="entry name" value="Xyl_isomerase-like_TIM-brl"/>
</dbReference>
<protein>
    <submittedName>
        <fullName evidence="2">Sugar phosphate isomerase/epimerase</fullName>
    </submittedName>
</protein>
<dbReference type="InterPro" id="IPR036237">
    <property type="entry name" value="Xyl_isomerase-like_sf"/>
</dbReference>
<dbReference type="InterPro" id="IPR050312">
    <property type="entry name" value="IolE/XylAMocC-like"/>
</dbReference>
<evidence type="ECO:0000313" key="2">
    <source>
        <dbReference type="EMBL" id="NYI98278.1"/>
    </source>
</evidence>